<comment type="caution">
    <text evidence="1">The sequence shown here is derived from an EMBL/GenBank/DDBJ whole genome shotgun (WGS) entry which is preliminary data.</text>
</comment>
<gene>
    <name evidence="1" type="ORF">F5148DRAFT_1151379</name>
</gene>
<accession>A0ACC0U1C0</accession>
<evidence type="ECO:0000313" key="2">
    <source>
        <dbReference type="Proteomes" id="UP001207468"/>
    </source>
</evidence>
<reference evidence="1" key="1">
    <citation type="submission" date="2021-03" db="EMBL/GenBank/DDBJ databases">
        <title>Evolutionary priming and transition to the ectomycorrhizal habit in an iconic lineage of mushroom-forming fungi: is preadaptation a requirement?</title>
        <authorList>
            <consortium name="DOE Joint Genome Institute"/>
            <person name="Looney B.P."/>
            <person name="Miyauchi S."/>
            <person name="Morin E."/>
            <person name="Drula E."/>
            <person name="Courty P.E."/>
            <person name="Chicoki N."/>
            <person name="Fauchery L."/>
            <person name="Kohler A."/>
            <person name="Kuo A."/>
            <person name="LaButti K."/>
            <person name="Pangilinan J."/>
            <person name="Lipzen A."/>
            <person name="Riley R."/>
            <person name="Andreopoulos W."/>
            <person name="He G."/>
            <person name="Johnson J."/>
            <person name="Barry K.W."/>
            <person name="Grigoriev I.V."/>
            <person name="Nagy L."/>
            <person name="Hibbett D."/>
            <person name="Henrissat B."/>
            <person name="Matheny P.B."/>
            <person name="Labbe J."/>
            <person name="Martin A.F."/>
        </authorList>
    </citation>
    <scope>NUCLEOTIDE SEQUENCE</scope>
    <source>
        <strain evidence="1">BPL698</strain>
    </source>
</reference>
<dbReference type="Proteomes" id="UP001207468">
    <property type="component" value="Unassembled WGS sequence"/>
</dbReference>
<organism evidence="1 2">
    <name type="scientific">Russula earlei</name>
    <dbReference type="NCBI Taxonomy" id="71964"/>
    <lineage>
        <taxon>Eukaryota</taxon>
        <taxon>Fungi</taxon>
        <taxon>Dikarya</taxon>
        <taxon>Basidiomycota</taxon>
        <taxon>Agaricomycotina</taxon>
        <taxon>Agaricomycetes</taxon>
        <taxon>Russulales</taxon>
        <taxon>Russulaceae</taxon>
        <taxon>Russula</taxon>
    </lineage>
</organism>
<dbReference type="EMBL" id="JAGFNK010000240">
    <property type="protein sequence ID" value="KAI9456170.1"/>
    <property type="molecule type" value="Genomic_DNA"/>
</dbReference>
<evidence type="ECO:0000313" key="1">
    <source>
        <dbReference type="EMBL" id="KAI9456170.1"/>
    </source>
</evidence>
<proteinExistence type="predicted"/>
<name>A0ACC0U1C0_9AGAM</name>
<protein>
    <submittedName>
        <fullName evidence="1">Uncharacterized protein</fullName>
    </submittedName>
</protein>
<sequence length="287" mass="30755">MKRKWAPLLEESETRTGDGKNPDSGSARAAKNPRIAPPSPKKKPPLHGSASCTPHSRCSRDIRHHPATATASSPTKPTVASLARQVTLTRVPSTSTFKPAIPPKTPAYPPPPRWPRKDENMLSINGSPLANPYELGLEWLAEAGDDPGEREGDRGAGGKGGKEDVVHGQMMLRRTASNIVIRRDLSLVTATGSNTSNSSHHRAKPSHSQSQTQLHSRSDMAATSNSGHLAARVAVPTRDGHLLEFDPLLTSPGALDKLEGITDSAKKQAKEDMSKLVQAAVAKWNVK</sequence>
<keyword evidence="2" id="KW-1185">Reference proteome</keyword>